<proteinExistence type="predicted"/>
<dbReference type="InterPro" id="IPR025328">
    <property type="entry name" value="DUF4234"/>
</dbReference>
<dbReference type="Proteomes" id="UP000655366">
    <property type="component" value="Unassembled WGS sequence"/>
</dbReference>
<feature type="transmembrane region" description="Helical" evidence="1">
    <location>
        <begin position="35"/>
        <end position="56"/>
    </location>
</feature>
<organism evidence="3 4">
    <name type="scientific">Arthrobacter terrae</name>
    <dbReference type="NCBI Taxonomy" id="2935737"/>
    <lineage>
        <taxon>Bacteria</taxon>
        <taxon>Bacillati</taxon>
        <taxon>Actinomycetota</taxon>
        <taxon>Actinomycetes</taxon>
        <taxon>Micrococcales</taxon>
        <taxon>Micrococcaceae</taxon>
        <taxon>Arthrobacter</taxon>
    </lineage>
</organism>
<sequence length="108" mass="11719">MKHRSPAAPLLLPIITFGIYAIVWQVKTKNEMNRAGAAIPSAWMLVVPIVSIIWIWKYASGVEKFTGGSMGRHAAFWLLLLLGGIGAAVVQNQFNVTLGRPESAMATV</sequence>
<dbReference type="AlphaFoldDB" id="A0A931CRY4"/>
<name>A0A931CRY4_9MICC</name>
<gene>
    <name evidence="3" type="ORF">IV500_03815</name>
</gene>
<evidence type="ECO:0000313" key="3">
    <source>
        <dbReference type="EMBL" id="MBG0738548.1"/>
    </source>
</evidence>
<reference evidence="3 4" key="1">
    <citation type="submission" date="2020-11" db="EMBL/GenBank/DDBJ databases">
        <title>Arthrobacter antarcticus sp. nov., isolated from Antarctic Soil.</title>
        <authorList>
            <person name="Li J."/>
        </authorList>
    </citation>
    <scope>NUCLEOTIDE SEQUENCE [LARGE SCALE GENOMIC DNA]</scope>
    <source>
        <strain evidence="3 4">Z1-20</strain>
    </source>
</reference>
<dbReference type="EMBL" id="JADNYM010000004">
    <property type="protein sequence ID" value="MBG0738548.1"/>
    <property type="molecule type" value="Genomic_DNA"/>
</dbReference>
<keyword evidence="4" id="KW-1185">Reference proteome</keyword>
<protein>
    <submittedName>
        <fullName evidence="3">DUF4234 domain-containing protein</fullName>
    </submittedName>
</protein>
<keyword evidence="1" id="KW-1133">Transmembrane helix</keyword>
<accession>A0A931CRY4</accession>
<keyword evidence="1" id="KW-0472">Membrane</keyword>
<evidence type="ECO:0000256" key="1">
    <source>
        <dbReference type="SAM" id="Phobius"/>
    </source>
</evidence>
<evidence type="ECO:0000259" key="2">
    <source>
        <dbReference type="Pfam" id="PF14018"/>
    </source>
</evidence>
<dbReference type="RefSeq" id="WP_196395492.1">
    <property type="nucleotide sequence ID" value="NZ_JADNYM010000004.1"/>
</dbReference>
<feature type="transmembrane region" description="Helical" evidence="1">
    <location>
        <begin position="6"/>
        <end position="23"/>
    </location>
</feature>
<dbReference type="Pfam" id="PF14018">
    <property type="entry name" value="DUF4234"/>
    <property type="match status" value="1"/>
</dbReference>
<comment type="caution">
    <text evidence="3">The sequence shown here is derived from an EMBL/GenBank/DDBJ whole genome shotgun (WGS) entry which is preliminary data.</text>
</comment>
<keyword evidence="1" id="KW-0812">Transmembrane</keyword>
<evidence type="ECO:0000313" key="4">
    <source>
        <dbReference type="Proteomes" id="UP000655366"/>
    </source>
</evidence>
<feature type="transmembrane region" description="Helical" evidence="1">
    <location>
        <begin position="76"/>
        <end position="94"/>
    </location>
</feature>
<feature type="domain" description="DUF4234" evidence="2">
    <location>
        <begin position="4"/>
        <end position="60"/>
    </location>
</feature>